<dbReference type="InterPro" id="IPR036457">
    <property type="entry name" value="PPM-type-like_dom_sf"/>
</dbReference>
<dbReference type="InterPro" id="IPR029016">
    <property type="entry name" value="GAF-like_dom_sf"/>
</dbReference>
<dbReference type="PANTHER" id="PTHR43156">
    <property type="entry name" value="STAGE II SPORULATION PROTEIN E-RELATED"/>
    <property type="match status" value="1"/>
</dbReference>
<feature type="compositionally biased region" description="Basic residues" evidence="2">
    <location>
        <begin position="209"/>
        <end position="221"/>
    </location>
</feature>
<dbReference type="InterPro" id="IPR013656">
    <property type="entry name" value="PAS_4"/>
</dbReference>
<dbReference type="InterPro" id="IPR003018">
    <property type="entry name" value="GAF"/>
</dbReference>
<feature type="domain" description="PAS" evidence="3">
    <location>
        <begin position="312"/>
        <end position="357"/>
    </location>
</feature>
<dbReference type="Pfam" id="PF07228">
    <property type="entry name" value="SpoIIE"/>
    <property type="match status" value="1"/>
</dbReference>
<evidence type="ECO:0000256" key="1">
    <source>
        <dbReference type="ARBA" id="ARBA00022801"/>
    </source>
</evidence>
<evidence type="ECO:0000313" key="4">
    <source>
        <dbReference type="EMBL" id="MBH5336788.1"/>
    </source>
</evidence>
<dbReference type="Gene3D" id="3.30.450.40">
    <property type="match status" value="1"/>
</dbReference>
<dbReference type="PANTHER" id="PTHR43156:SF2">
    <property type="entry name" value="STAGE II SPORULATION PROTEIN E"/>
    <property type="match status" value="1"/>
</dbReference>
<dbReference type="SUPFAM" id="SSF81606">
    <property type="entry name" value="PP2C-like"/>
    <property type="match status" value="1"/>
</dbReference>
<dbReference type="SMART" id="SM00065">
    <property type="entry name" value="GAF"/>
    <property type="match status" value="1"/>
</dbReference>
<evidence type="ECO:0000256" key="2">
    <source>
        <dbReference type="SAM" id="MobiDB-lite"/>
    </source>
</evidence>
<dbReference type="InterPro" id="IPR000014">
    <property type="entry name" value="PAS"/>
</dbReference>
<evidence type="ECO:0000259" key="3">
    <source>
        <dbReference type="PROSITE" id="PS50112"/>
    </source>
</evidence>
<dbReference type="Gene3D" id="3.60.40.10">
    <property type="entry name" value="PPM-type phosphatase domain"/>
    <property type="match status" value="1"/>
</dbReference>
<dbReference type="SUPFAM" id="SSF55785">
    <property type="entry name" value="PYP-like sensor domain (PAS domain)"/>
    <property type="match status" value="1"/>
</dbReference>
<accession>A0ABS0NNN5</accession>
<dbReference type="EMBL" id="JACYXC010000001">
    <property type="protein sequence ID" value="MBH5336788.1"/>
    <property type="molecule type" value="Genomic_DNA"/>
</dbReference>
<gene>
    <name evidence="4" type="ORF">IHE55_19245</name>
</gene>
<name>A0ABS0NNN5_9ACTN</name>
<dbReference type="CDD" id="cd00130">
    <property type="entry name" value="PAS"/>
    <property type="match status" value="1"/>
</dbReference>
<dbReference type="InterPro" id="IPR035965">
    <property type="entry name" value="PAS-like_dom_sf"/>
</dbReference>
<reference evidence="4 5" key="1">
    <citation type="submission" date="2020-09" db="EMBL/GenBank/DDBJ databases">
        <title>Biosynthesis of the nuclear factor of activated T cells inhibitor NFAT-133 and its congeners in Streptomyces pactum.</title>
        <authorList>
            <person name="Zhou W."/>
            <person name="Posri P."/>
            <person name="Abugrain M.E."/>
            <person name="Weisberg A.J."/>
            <person name="Chang J.H."/>
            <person name="Mahmud T."/>
        </authorList>
    </citation>
    <scope>NUCLEOTIDE SEQUENCE [LARGE SCALE GENOMIC DNA]</scope>
    <source>
        <strain evidence="4 5">ATCC 27456</strain>
    </source>
</reference>
<dbReference type="Pfam" id="PF13185">
    <property type="entry name" value="GAF_2"/>
    <property type="match status" value="1"/>
</dbReference>
<dbReference type="Pfam" id="PF08448">
    <property type="entry name" value="PAS_4"/>
    <property type="match status" value="1"/>
</dbReference>
<dbReference type="SMART" id="SM00331">
    <property type="entry name" value="PP2C_SIG"/>
    <property type="match status" value="1"/>
</dbReference>
<protein>
    <submittedName>
        <fullName evidence="4">SpoIIE family protein phosphatase</fullName>
    </submittedName>
</protein>
<dbReference type="InterPro" id="IPR001932">
    <property type="entry name" value="PPM-type_phosphatase-like_dom"/>
</dbReference>
<evidence type="ECO:0000313" key="5">
    <source>
        <dbReference type="Proteomes" id="UP000807371"/>
    </source>
</evidence>
<dbReference type="Gene3D" id="3.30.450.20">
    <property type="entry name" value="PAS domain"/>
    <property type="match status" value="2"/>
</dbReference>
<sequence length="844" mass="89376">MLVGTPYQFASHYEPVRVAGEVVGVVLVLWSTSVEAASGDGGRVLEGTVAALGAALSQPALGGPVEYDGEPRGIRLPGEASGVRVGVIDWDLDTGRFVGDEGACEVLGIPTEHCGGTMADLEDRIFPEDLHELRAARRDAERNGWIQGRVFRIRDDPPEEDGGGKRTAPPDDVAGAGTEVARAGGTGPAGRGCPTRRGRARAGRGQPVRARRRRRRPVVRKRPMEGRPACAVLPAGRAEGAAETGGTSRAGAGGPGSGHRAAVGWGVGGPEDDEVRYRPVELWGRFVLPEGEPAATAGVHRRVAGVVVDAVSGPTAAEAAERLPDGVFALDPDGRLTYANRSCEQLLRCAREELLGRRPWHVLPWLSDPAYEDRYRAAMLSQQSTSFLARHPVGQWLGFVLHPDAYGLTGRVVPSHPPPEQQAAPAAAPVTEPGPEIAAPVAITRPGALYHVVHLASVLTEAVSVREVCQAVADRLLPMFGGHELALYLVRDRRMYLAWESGYPEGFLDSFEGVGLDARLPGVETLTSGVPIFFESPEDLAGAYPGIAMDRMRSWAFLPLIASGHPVGSCILGYDATHPFTADERAALTALGGLVAQALERARLYDAEFALARGLQDALLPHRLPPVRGLDTAARYLPGTQGMEIGGDWYDVIETPGGVALVIGDVEGHSVAAAAVMGQLRSAVNALATSEAGPAEVVGRTNSLLADLDAGLFATCCYLEVDPRTGRGLAVRAGHTAPVLRHPDGRTELLAVEGGLMLGVDARERYPVTPVELPRGSVLSLYTDGLVEQRGQDIEDGVRALCDCLARTPAEPLEEMADSVVQAARRTAQRPDDVALLLASRRGD</sequence>
<dbReference type="InterPro" id="IPR052016">
    <property type="entry name" value="Bact_Sigma-Reg"/>
</dbReference>
<dbReference type="PROSITE" id="PS50112">
    <property type="entry name" value="PAS"/>
    <property type="match status" value="1"/>
</dbReference>
<dbReference type="SMART" id="SM00091">
    <property type="entry name" value="PAS"/>
    <property type="match status" value="2"/>
</dbReference>
<feature type="region of interest" description="Disordered" evidence="2">
    <location>
        <begin position="149"/>
        <end position="270"/>
    </location>
</feature>
<organism evidence="4 5">
    <name type="scientific">Streptomyces pactum</name>
    <dbReference type="NCBI Taxonomy" id="68249"/>
    <lineage>
        <taxon>Bacteria</taxon>
        <taxon>Bacillati</taxon>
        <taxon>Actinomycetota</taxon>
        <taxon>Actinomycetes</taxon>
        <taxon>Kitasatosporales</taxon>
        <taxon>Streptomycetaceae</taxon>
        <taxon>Streptomyces</taxon>
    </lineage>
</organism>
<feature type="compositionally biased region" description="Low complexity" evidence="2">
    <location>
        <begin position="234"/>
        <end position="250"/>
    </location>
</feature>
<keyword evidence="5" id="KW-1185">Reference proteome</keyword>
<keyword evidence="1" id="KW-0378">Hydrolase</keyword>
<dbReference type="SUPFAM" id="SSF55781">
    <property type="entry name" value="GAF domain-like"/>
    <property type="match status" value="1"/>
</dbReference>
<proteinExistence type="predicted"/>
<comment type="caution">
    <text evidence="4">The sequence shown here is derived from an EMBL/GenBank/DDBJ whole genome shotgun (WGS) entry which is preliminary data.</text>
</comment>
<dbReference type="Proteomes" id="UP000807371">
    <property type="component" value="Unassembled WGS sequence"/>
</dbReference>